<evidence type="ECO:0000256" key="2">
    <source>
        <dbReference type="SAM" id="SignalP"/>
    </source>
</evidence>
<organism evidence="4">
    <name type="scientific">Opuntia streptacantha</name>
    <name type="common">Prickly pear cactus</name>
    <name type="synonym">Opuntia cardona</name>
    <dbReference type="NCBI Taxonomy" id="393608"/>
    <lineage>
        <taxon>Eukaryota</taxon>
        <taxon>Viridiplantae</taxon>
        <taxon>Streptophyta</taxon>
        <taxon>Embryophyta</taxon>
        <taxon>Tracheophyta</taxon>
        <taxon>Spermatophyta</taxon>
        <taxon>Magnoliopsida</taxon>
        <taxon>eudicotyledons</taxon>
        <taxon>Gunneridae</taxon>
        <taxon>Pentapetalae</taxon>
        <taxon>Caryophyllales</taxon>
        <taxon>Cactineae</taxon>
        <taxon>Cactaceae</taxon>
        <taxon>Opuntioideae</taxon>
        <taxon>Opuntia</taxon>
    </lineage>
</organism>
<evidence type="ECO:0000313" key="4">
    <source>
        <dbReference type="EMBL" id="MBA4622014.1"/>
    </source>
</evidence>
<dbReference type="SUPFAM" id="SSF49723">
    <property type="entry name" value="Lipase/lipooxygenase domain (PLAT/LH2 domain)"/>
    <property type="match status" value="1"/>
</dbReference>
<keyword evidence="4" id="KW-0575">Peroxidase</keyword>
<feature type="chain" id="PRO_5027915453" evidence="2">
    <location>
        <begin position="22"/>
        <end position="183"/>
    </location>
</feature>
<dbReference type="EC" id="1.11.1.6" evidence="4"/>
<reference evidence="4" key="2">
    <citation type="submission" date="2020-07" db="EMBL/GenBank/DDBJ databases">
        <authorList>
            <person name="Vera ALvarez R."/>
            <person name="Arias-Moreno D.M."/>
            <person name="Jimenez-Jacinto V."/>
            <person name="Jimenez-Bremont J.F."/>
            <person name="Swaminathan K."/>
            <person name="Moose S.P."/>
            <person name="Guerrero-Gonzalez M.L."/>
            <person name="Marino-Ramirez L."/>
            <person name="Landsman D."/>
            <person name="Rodriguez-Kessler M."/>
            <person name="Delgado-Sanchez P."/>
        </authorList>
    </citation>
    <scope>NUCLEOTIDE SEQUENCE</scope>
    <source>
        <tissue evidence="4">Cladode</tissue>
    </source>
</reference>
<feature type="signal peptide" evidence="2">
    <location>
        <begin position="1"/>
        <end position="21"/>
    </location>
</feature>
<proteinExistence type="predicted"/>
<comment type="caution">
    <text evidence="1">Lacks conserved residue(s) required for the propagation of feature annotation.</text>
</comment>
<name>A0A7C8YMI9_OPUST</name>
<dbReference type="InterPro" id="IPR036392">
    <property type="entry name" value="PLAT/LH2_dom_sf"/>
</dbReference>
<feature type="domain" description="PLAT" evidence="3">
    <location>
        <begin position="30"/>
        <end position="157"/>
    </location>
</feature>
<dbReference type="PANTHER" id="PTHR31718:SF0">
    <property type="entry name" value="PLAT DOMAIN-CONTAINING PROTEIN 2"/>
    <property type="match status" value="1"/>
</dbReference>
<dbReference type="GO" id="GO:0004096">
    <property type="term" value="F:catalase activity"/>
    <property type="evidence" value="ECO:0007669"/>
    <property type="project" value="UniProtKB-EC"/>
</dbReference>
<evidence type="ECO:0000259" key="3">
    <source>
        <dbReference type="PROSITE" id="PS50095"/>
    </source>
</evidence>
<dbReference type="PANTHER" id="PTHR31718">
    <property type="entry name" value="PLAT DOMAIN-CONTAINING PROTEIN"/>
    <property type="match status" value="1"/>
</dbReference>
<dbReference type="AlphaFoldDB" id="A0A7C8YMI9"/>
<protein>
    <submittedName>
        <fullName evidence="4">Catalase</fullName>
        <ecNumber evidence="4">1.11.1.6</ecNumber>
    </submittedName>
</protein>
<keyword evidence="2" id="KW-0732">Signal</keyword>
<reference evidence="4" key="1">
    <citation type="journal article" date="2013" name="J. Plant Res.">
        <title>Effect of fungi and light on seed germination of three Opuntia species from semiarid lands of central Mexico.</title>
        <authorList>
            <person name="Delgado-Sanchez P."/>
            <person name="Jimenez-Bremont J.F."/>
            <person name="Guerrero-Gonzalez Mde L."/>
            <person name="Flores J."/>
        </authorList>
    </citation>
    <scope>NUCLEOTIDE SEQUENCE</scope>
    <source>
        <tissue evidence="4">Cladode</tissue>
    </source>
</reference>
<dbReference type="PROSITE" id="PS50095">
    <property type="entry name" value="PLAT"/>
    <property type="match status" value="1"/>
</dbReference>
<dbReference type="Pfam" id="PF01477">
    <property type="entry name" value="PLAT"/>
    <property type="match status" value="1"/>
</dbReference>
<sequence>MESKAAFIVLLLCFSTVAVSATLSQEDYVCVYTVFVRTSKTFRAGTDSKISLALYDDTGAGVLIRDLEAWGGAMEKGHDYFERGNLDIFTGKVPCLSRPVCAMELTSDGTGSHPSWYCNYVEVTTTGPQTQCAQINFTVEQWLSPDKSPYQLSVTRDSCSNAPLNRLPKKLLPVETLLHVAVS</sequence>
<dbReference type="Gene3D" id="2.60.60.20">
    <property type="entry name" value="PLAT/LH2 domain"/>
    <property type="match status" value="1"/>
</dbReference>
<dbReference type="InterPro" id="IPR001024">
    <property type="entry name" value="PLAT/LH2_dom"/>
</dbReference>
<accession>A0A7C8YMI9</accession>
<dbReference type="EMBL" id="GISG01036711">
    <property type="protein sequence ID" value="MBA4622014.1"/>
    <property type="molecule type" value="Transcribed_RNA"/>
</dbReference>
<keyword evidence="4" id="KW-0560">Oxidoreductase</keyword>
<evidence type="ECO:0000256" key="1">
    <source>
        <dbReference type="PROSITE-ProRule" id="PRU00152"/>
    </source>
</evidence>